<feature type="region of interest" description="Disordered" evidence="4">
    <location>
        <begin position="1"/>
        <end position="98"/>
    </location>
</feature>
<dbReference type="CDD" id="cd00200">
    <property type="entry name" value="WD40"/>
    <property type="match status" value="1"/>
</dbReference>
<dbReference type="Pfam" id="PF00400">
    <property type="entry name" value="WD40"/>
    <property type="match status" value="2"/>
</dbReference>
<evidence type="ECO:0000313" key="6">
    <source>
        <dbReference type="EMBL" id="GBG25514.1"/>
    </source>
</evidence>
<proteinExistence type="predicted"/>
<accession>A0A2R5GCM1</accession>
<dbReference type="InterPro" id="IPR019775">
    <property type="entry name" value="WD40_repeat_CS"/>
</dbReference>
<protein>
    <submittedName>
        <fullName evidence="6">Angio-associated migratory cell protein</fullName>
    </submittedName>
</protein>
<evidence type="ECO:0000256" key="2">
    <source>
        <dbReference type="ARBA" id="ARBA00022737"/>
    </source>
</evidence>
<organism evidence="6 7">
    <name type="scientific">Hondaea fermentalgiana</name>
    <dbReference type="NCBI Taxonomy" id="2315210"/>
    <lineage>
        <taxon>Eukaryota</taxon>
        <taxon>Sar</taxon>
        <taxon>Stramenopiles</taxon>
        <taxon>Bigyra</taxon>
        <taxon>Labyrinthulomycetes</taxon>
        <taxon>Thraustochytrida</taxon>
        <taxon>Thraustochytriidae</taxon>
        <taxon>Hondaea</taxon>
    </lineage>
</organism>
<dbReference type="InterPro" id="IPR001680">
    <property type="entry name" value="WD40_rpt"/>
</dbReference>
<evidence type="ECO:0000259" key="5">
    <source>
        <dbReference type="Pfam" id="PF25171"/>
    </source>
</evidence>
<dbReference type="PANTHER" id="PTHR19857">
    <property type="entry name" value="MITOCHONDRIAL DIVISION PROTEIN 1-RELATED"/>
    <property type="match status" value="1"/>
</dbReference>
<dbReference type="InterPro" id="IPR051179">
    <property type="entry name" value="WD_repeat_multifunction"/>
</dbReference>
<feature type="compositionally biased region" description="Acidic residues" evidence="4">
    <location>
        <begin position="60"/>
        <end position="77"/>
    </location>
</feature>
<dbReference type="AlphaFoldDB" id="A0A2R5GCM1"/>
<feature type="repeat" description="WD" evidence="3">
    <location>
        <begin position="336"/>
        <end position="377"/>
    </location>
</feature>
<feature type="compositionally biased region" description="Low complexity" evidence="4">
    <location>
        <begin position="9"/>
        <end position="29"/>
    </location>
</feature>
<evidence type="ECO:0000256" key="3">
    <source>
        <dbReference type="PROSITE-ProRule" id="PRU00221"/>
    </source>
</evidence>
<feature type="repeat" description="WD" evidence="3">
    <location>
        <begin position="238"/>
        <end position="279"/>
    </location>
</feature>
<dbReference type="SUPFAM" id="SSF50998">
    <property type="entry name" value="Quinoprotein alcohol dehydrogenase-like"/>
    <property type="match status" value="1"/>
</dbReference>
<evidence type="ECO:0000256" key="4">
    <source>
        <dbReference type="SAM" id="MobiDB-lite"/>
    </source>
</evidence>
<feature type="repeat" description="WD" evidence="3">
    <location>
        <begin position="377"/>
        <end position="418"/>
    </location>
</feature>
<dbReference type="SMART" id="SM00320">
    <property type="entry name" value="WD40"/>
    <property type="match status" value="8"/>
</dbReference>
<dbReference type="InterPro" id="IPR059157">
    <property type="entry name" value="WDR36-Utp21_N"/>
</dbReference>
<gene>
    <name evidence="6" type="ORF">FCC1311_017332</name>
</gene>
<dbReference type="InParanoid" id="A0A2R5GCM1"/>
<dbReference type="Proteomes" id="UP000241890">
    <property type="component" value="Unassembled WGS sequence"/>
</dbReference>
<dbReference type="PANTHER" id="PTHR19857:SF8">
    <property type="entry name" value="ANGIO-ASSOCIATED MIGRATORY CELL PROTEIN"/>
    <property type="match status" value="1"/>
</dbReference>
<feature type="repeat" description="WD" evidence="3">
    <location>
        <begin position="192"/>
        <end position="233"/>
    </location>
</feature>
<sequence length="450" mass="47600">MDESMDLETNGAAASQQQNQQQGTSTGASASKGDDDVWAVNEDDVEEVDDSKPFVQGQDANDDDDDDDNVELAETTEGEVKVGTDDAEGESQSAEPPQVPADGAAFAFTQHSDSVYCVALSADGSRALSGGGDDTAYLWGTKDGTPVVKLSGHTDTIVDCGFSADGSMCATSGYDAAVRVWNSDTGALVTTLDGPSTEIEWIRWHPSGNVLMGGSEDATIWVWDLTQGPSFGQCLGVLAGHEGSVTCGLFTPNGKRIVTGSLDGTVRLWDPKTWTCAHTFAGHEWHQGGVVSLVCHPSQPMIAAGGVDGTVRLARLETRKIVASFQHDAPKAGAAGEEEVGSVESVDFSDTLPFVASGATDGTVKIWDLNTQTCRQVLRHEDAVVRVRFVPGSPTLISCSADGTTRMWDARSGQQMRVLTHHGNMVLNFAMRPGIFVSCSDDHTCRVVHG</sequence>
<dbReference type="Gene3D" id="2.130.10.10">
    <property type="entry name" value="YVTN repeat-like/Quinoprotein amine dehydrogenase"/>
    <property type="match status" value="1"/>
</dbReference>
<evidence type="ECO:0000313" key="7">
    <source>
        <dbReference type="Proteomes" id="UP000241890"/>
    </source>
</evidence>
<dbReference type="EMBL" id="BEYU01000012">
    <property type="protein sequence ID" value="GBG25514.1"/>
    <property type="molecule type" value="Genomic_DNA"/>
</dbReference>
<name>A0A2R5GCM1_9STRA</name>
<dbReference type="InterPro" id="IPR015943">
    <property type="entry name" value="WD40/YVTN_repeat-like_dom_sf"/>
</dbReference>
<feature type="domain" description="WDR36/Utp21 N-terminal" evidence="5">
    <location>
        <begin position="200"/>
        <end position="408"/>
    </location>
</feature>
<dbReference type="PRINTS" id="PR00320">
    <property type="entry name" value="GPROTEINBRPT"/>
</dbReference>
<dbReference type="InterPro" id="IPR020472">
    <property type="entry name" value="WD40_PAC1"/>
</dbReference>
<keyword evidence="7" id="KW-1185">Reference proteome</keyword>
<feature type="repeat" description="WD" evidence="3">
    <location>
        <begin position="108"/>
        <end position="149"/>
    </location>
</feature>
<feature type="repeat" description="WD" evidence="3">
    <location>
        <begin position="150"/>
        <end position="191"/>
    </location>
</feature>
<keyword evidence="2" id="KW-0677">Repeat</keyword>
<comment type="caution">
    <text evidence="6">The sequence shown here is derived from an EMBL/GenBank/DDBJ whole genome shotgun (WGS) entry which is preliminary data.</text>
</comment>
<dbReference type="Pfam" id="PF25171">
    <property type="entry name" value="Beta-prop_WDR36-Utp21_1st"/>
    <property type="match status" value="1"/>
</dbReference>
<dbReference type="PROSITE" id="PS50294">
    <property type="entry name" value="WD_REPEATS_REGION"/>
    <property type="match status" value="6"/>
</dbReference>
<reference evidence="6 7" key="1">
    <citation type="submission" date="2017-12" db="EMBL/GenBank/DDBJ databases">
        <title>Sequencing, de novo assembly and annotation of complete genome of a new Thraustochytrid species, strain FCC1311.</title>
        <authorList>
            <person name="Sedici K."/>
            <person name="Godart F."/>
            <person name="Aiese Cigliano R."/>
            <person name="Sanseverino W."/>
            <person name="Barakat M."/>
            <person name="Ortet P."/>
            <person name="Marechal E."/>
            <person name="Cagnac O."/>
            <person name="Amato A."/>
        </authorList>
    </citation>
    <scope>NUCLEOTIDE SEQUENCE [LARGE SCALE GENOMIC DNA]</scope>
</reference>
<dbReference type="PROSITE" id="PS00678">
    <property type="entry name" value="WD_REPEATS_1"/>
    <property type="match status" value="4"/>
</dbReference>
<keyword evidence="1 3" id="KW-0853">WD repeat</keyword>
<dbReference type="InterPro" id="IPR011047">
    <property type="entry name" value="Quinoprotein_ADH-like_sf"/>
</dbReference>
<dbReference type="PROSITE" id="PS50082">
    <property type="entry name" value="WD_REPEATS_2"/>
    <property type="match status" value="6"/>
</dbReference>
<dbReference type="OrthoDB" id="10261640at2759"/>
<evidence type="ECO:0000256" key="1">
    <source>
        <dbReference type="ARBA" id="ARBA00022574"/>
    </source>
</evidence>